<keyword evidence="2" id="KW-0805">Transcription regulation</keyword>
<dbReference type="Pfam" id="PF00126">
    <property type="entry name" value="HTH_1"/>
    <property type="match status" value="1"/>
</dbReference>
<dbReference type="AlphaFoldDB" id="A0A4R2MD06"/>
<dbReference type="InterPro" id="IPR005119">
    <property type="entry name" value="LysR_subst-bd"/>
</dbReference>
<dbReference type="Gene3D" id="1.10.10.10">
    <property type="entry name" value="Winged helix-like DNA-binding domain superfamily/Winged helix DNA-binding domain"/>
    <property type="match status" value="1"/>
</dbReference>
<reference evidence="6 7" key="1">
    <citation type="submission" date="2019-03" db="EMBL/GenBank/DDBJ databases">
        <title>Genomic Encyclopedia of Type Strains, Phase IV (KMG-IV): sequencing the most valuable type-strain genomes for metagenomic binning, comparative biology and taxonomic classification.</title>
        <authorList>
            <person name="Goeker M."/>
        </authorList>
    </citation>
    <scope>NUCLEOTIDE SEQUENCE [LARGE SCALE GENOMIC DNA]</scope>
    <source>
        <strain evidence="6 7">DSM 1709</strain>
    </source>
</reference>
<dbReference type="NCBIfam" id="NF009888">
    <property type="entry name" value="PRK13348.1"/>
    <property type="match status" value="1"/>
</dbReference>
<sequence length="297" mass="31799">MLDYALLEALAAVVREGSFERAARTLHVTASAVSQRVRLLEERLGQVLVVRGQPCSATAAGRLLCRHAEQVALLEGALRAELPALHRDAGWATLPVAVNADSLATWFVGAAAAFAQAEPRVLLDLGVDDQDHTAERLHAGEVLAAVSAADHAAPGCRRVPLGRLRYVATASPAYVARHFADGVDAAALARAPALVFDRKDRLQQRWAQRAADQPVEMPRHWLPSSQGFVDATLAGLGWGLNPEPLVRTLLAAGRLVELVPDSALDVPLAWQHTRIALPALQRLTDCVVEAARGTLQP</sequence>
<protein>
    <submittedName>
        <fullName evidence="6">LysR family transcriptional regulator (Chromosome initiation inhibitor)</fullName>
    </submittedName>
</protein>
<dbReference type="PANTHER" id="PTHR30579:SF2">
    <property type="entry name" value="HTH-TYPE TRANSCRIPTIONAL REGULATOR ARGP"/>
    <property type="match status" value="1"/>
</dbReference>
<dbReference type="PRINTS" id="PR00039">
    <property type="entry name" value="HTHLYSR"/>
</dbReference>
<evidence type="ECO:0000256" key="4">
    <source>
        <dbReference type="ARBA" id="ARBA00023163"/>
    </source>
</evidence>
<evidence type="ECO:0000256" key="2">
    <source>
        <dbReference type="ARBA" id="ARBA00023015"/>
    </source>
</evidence>
<dbReference type="RefSeq" id="WP_132644288.1">
    <property type="nucleotide sequence ID" value="NZ_CP181386.1"/>
</dbReference>
<dbReference type="InterPro" id="IPR050176">
    <property type="entry name" value="LTTR"/>
</dbReference>
<accession>A0A4R2MD06</accession>
<dbReference type="PROSITE" id="PS50931">
    <property type="entry name" value="HTH_LYSR"/>
    <property type="match status" value="1"/>
</dbReference>
<dbReference type="NCBIfam" id="NF002964">
    <property type="entry name" value="PRK03635.1"/>
    <property type="match status" value="1"/>
</dbReference>
<evidence type="ECO:0000256" key="1">
    <source>
        <dbReference type="ARBA" id="ARBA00009437"/>
    </source>
</evidence>
<dbReference type="EMBL" id="SLXD01000001">
    <property type="protein sequence ID" value="TCP05269.1"/>
    <property type="molecule type" value="Genomic_DNA"/>
</dbReference>
<evidence type="ECO:0000259" key="5">
    <source>
        <dbReference type="PROSITE" id="PS50931"/>
    </source>
</evidence>
<name>A0A4R2MD06_RUBGE</name>
<keyword evidence="3" id="KW-0238">DNA-binding</keyword>
<dbReference type="Pfam" id="PF03466">
    <property type="entry name" value="LysR_substrate"/>
    <property type="match status" value="1"/>
</dbReference>
<proteinExistence type="inferred from homology"/>
<dbReference type="SUPFAM" id="SSF46785">
    <property type="entry name" value="Winged helix' DNA-binding domain"/>
    <property type="match status" value="1"/>
</dbReference>
<dbReference type="PANTHER" id="PTHR30579">
    <property type="entry name" value="TRANSCRIPTIONAL REGULATOR"/>
    <property type="match status" value="1"/>
</dbReference>
<dbReference type="Proteomes" id="UP000295106">
    <property type="component" value="Unassembled WGS sequence"/>
</dbReference>
<dbReference type="InterPro" id="IPR036390">
    <property type="entry name" value="WH_DNA-bd_sf"/>
</dbReference>
<comment type="similarity">
    <text evidence="1">Belongs to the LysR transcriptional regulatory family.</text>
</comment>
<keyword evidence="4" id="KW-0804">Transcription</keyword>
<dbReference type="OrthoDB" id="3252676at2"/>
<feature type="domain" description="HTH lysR-type" evidence="5">
    <location>
        <begin position="2"/>
        <end position="58"/>
    </location>
</feature>
<evidence type="ECO:0000256" key="3">
    <source>
        <dbReference type="ARBA" id="ARBA00023125"/>
    </source>
</evidence>
<dbReference type="InterPro" id="IPR017685">
    <property type="entry name" value="ArgP"/>
</dbReference>
<evidence type="ECO:0000313" key="7">
    <source>
        <dbReference type="Proteomes" id="UP000295106"/>
    </source>
</evidence>
<organism evidence="6 7">
    <name type="scientific">Rubrivivax gelatinosus</name>
    <name type="common">Rhodocyclus gelatinosus</name>
    <name type="synonym">Rhodopseudomonas gelatinosa</name>
    <dbReference type="NCBI Taxonomy" id="28068"/>
    <lineage>
        <taxon>Bacteria</taxon>
        <taxon>Pseudomonadati</taxon>
        <taxon>Pseudomonadota</taxon>
        <taxon>Betaproteobacteria</taxon>
        <taxon>Burkholderiales</taxon>
        <taxon>Sphaerotilaceae</taxon>
        <taxon>Rubrivivax</taxon>
    </lineage>
</organism>
<dbReference type="GO" id="GO:0003677">
    <property type="term" value="F:DNA binding"/>
    <property type="evidence" value="ECO:0007669"/>
    <property type="project" value="UniProtKB-KW"/>
</dbReference>
<dbReference type="InterPro" id="IPR036388">
    <property type="entry name" value="WH-like_DNA-bd_sf"/>
</dbReference>
<evidence type="ECO:0000313" key="6">
    <source>
        <dbReference type="EMBL" id="TCP05269.1"/>
    </source>
</evidence>
<gene>
    <name evidence="6" type="ORF">EV684_101141</name>
</gene>
<dbReference type="SUPFAM" id="SSF53850">
    <property type="entry name" value="Periplasmic binding protein-like II"/>
    <property type="match status" value="1"/>
</dbReference>
<comment type="caution">
    <text evidence="6">The sequence shown here is derived from an EMBL/GenBank/DDBJ whole genome shotgun (WGS) entry which is preliminary data.</text>
</comment>
<dbReference type="InterPro" id="IPR000847">
    <property type="entry name" value="LysR_HTH_N"/>
</dbReference>
<dbReference type="GO" id="GO:0003700">
    <property type="term" value="F:DNA-binding transcription factor activity"/>
    <property type="evidence" value="ECO:0007669"/>
    <property type="project" value="InterPro"/>
</dbReference>
<dbReference type="GeneID" id="99686869"/>
<dbReference type="NCBIfam" id="TIGR03298">
    <property type="entry name" value="argP"/>
    <property type="match status" value="1"/>
</dbReference>
<dbReference type="Gene3D" id="3.40.190.290">
    <property type="match status" value="1"/>
</dbReference>